<protein>
    <recommendedName>
        <fullName evidence="1">Anaphase-promoting complex subunit 5 domain-containing protein</fullName>
    </recommendedName>
</protein>
<dbReference type="PANTHER" id="PTHR19959:SF119">
    <property type="entry name" value="FUNGAL LIPASE-LIKE DOMAIN-CONTAINING PROTEIN"/>
    <property type="match status" value="1"/>
</dbReference>
<dbReference type="Gene3D" id="1.25.40.10">
    <property type="entry name" value="Tetratricopeptide repeat domain"/>
    <property type="match status" value="2"/>
</dbReference>
<dbReference type="STRING" id="1280952.HJA_12665"/>
<dbReference type="SUPFAM" id="SSF48452">
    <property type="entry name" value="TPR-like"/>
    <property type="match status" value="1"/>
</dbReference>
<dbReference type="Pfam" id="PF13374">
    <property type="entry name" value="TPR_10"/>
    <property type="match status" value="4"/>
</dbReference>
<dbReference type="Pfam" id="PF12862">
    <property type="entry name" value="ANAPC5"/>
    <property type="match status" value="1"/>
</dbReference>
<accession>A0A059FA01</accession>
<dbReference type="InterPro" id="IPR027417">
    <property type="entry name" value="P-loop_NTPase"/>
</dbReference>
<name>A0A059FA01_9PROT</name>
<dbReference type="EMBL" id="ARYJ01000008">
    <property type="protein sequence ID" value="KCZ87391.1"/>
    <property type="molecule type" value="Genomic_DNA"/>
</dbReference>
<evidence type="ECO:0000259" key="1">
    <source>
        <dbReference type="Pfam" id="PF12862"/>
    </source>
</evidence>
<dbReference type="InterPro" id="IPR011990">
    <property type="entry name" value="TPR-like_helical_dom_sf"/>
</dbReference>
<dbReference type="Proteomes" id="UP000024816">
    <property type="component" value="Unassembled WGS sequence"/>
</dbReference>
<dbReference type="AlphaFoldDB" id="A0A059FA01"/>
<dbReference type="InterPro" id="IPR019734">
    <property type="entry name" value="TPR_rpt"/>
</dbReference>
<dbReference type="eggNOG" id="COG0457">
    <property type="taxonomic scope" value="Bacteria"/>
</dbReference>
<dbReference type="PATRIC" id="fig|1280952.3.peg.2533"/>
<keyword evidence="3" id="KW-1185">Reference proteome</keyword>
<dbReference type="PANTHER" id="PTHR19959">
    <property type="entry name" value="KINESIN LIGHT CHAIN"/>
    <property type="match status" value="1"/>
</dbReference>
<sequence length="994" mass="108802">MQDKFSKSHKVIAHNVSENFPKNHDAPRAVLSAAATALEKLARSETRNFETAASATERAAAEAFEQKLRKWTSQWRKASNEDLESETVQALVDGIEATLVNLPAGPASAAELQRLRAKAIAAIRSSMIEAIDPPQAFLDRFDGKGDGRGFFAAFAEYVAVEIKTESAFQAIFQAEILSEIRLGLTDVLQEARAFERRRRADANLDAGIEWLDDILTTSGIPTQRPSAMVLAKYRLMQFTDFDGRLSKLVEWACNGTRHATEAKRSVAGRLYVGDGGVGKTRLSIELADELDRRGWEVARISSLSDPAGIWRTVEGASAPKGILVIIDYVEAKKDALQKLAFEAERLAKSSGPNLRILVLSRSAQPWWESALSEKGMEIFERVPFDLGQAKTGLPPDVREQLFDHSVNVFRARLQPLGLAGDPTPRPDLSADTFERPISIAFAAYLTARGESASSGLNLISDMMKEEERGWRRYLAAIGASADASRLERIRRGAAQITLLQGADVPLARACVGLDTYFGPQTPAELTQTLAELGQFYPADTKTGDTISALEPDILGERLVADVSAFPEGADLLSQTLAAASDFDTFPVKAAAALQVLIRGTAQNPEAETRERFHQFIDVLTRNIIQSQLPIQAISILSIALPEQTTALRALALAIETEHLRSDSGDMSPERRAGILNNLGNRHAALGNREDAMQAAQEAVELYRSLARKNPDTFNPGLAMGLNNLGNRHADLGNREDAMQAAQEAVDLYRPLARKNPDAFTPDLAMGLINLGVDHAALGNREDAMKTTQEAVDLYRALALKNPDAFNPDLAMSLNNLGNRHADLGNRKDAMQATQEAVDLYRTLALKNPDAFNSDLSMSLNNLGNRHAALGNREDAMQAAQEAVEIRRTLARKNPDAFNPDLAMSLSVLGDCYFALQDWQSAESAYLEAAKILRPYFEKYMDRYGGLWITNCVDLAKACLAQGKSDGEVRKVLNDLGVPDEVAEQMIEEAKKRLP</sequence>
<evidence type="ECO:0000313" key="3">
    <source>
        <dbReference type="Proteomes" id="UP000024816"/>
    </source>
</evidence>
<reference evidence="2 3" key="1">
    <citation type="journal article" date="2014" name="Antonie Van Leeuwenhoek">
        <title>Hyphomonas beringensis sp. nov. and Hyphomonas chukchiensis sp. nov., isolated from surface seawater of the Bering Sea and Chukchi Sea.</title>
        <authorList>
            <person name="Li C."/>
            <person name="Lai Q."/>
            <person name="Li G."/>
            <person name="Dong C."/>
            <person name="Wang J."/>
            <person name="Liao Y."/>
            <person name="Shao Z."/>
        </authorList>
    </citation>
    <scope>NUCLEOTIDE SEQUENCE [LARGE SCALE GENOMIC DNA]</scope>
    <source>
        <strain evidence="2 3">VP2</strain>
    </source>
</reference>
<comment type="caution">
    <text evidence="2">The sequence shown here is derived from an EMBL/GenBank/DDBJ whole genome shotgun (WGS) entry which is preliminary data.</text>
</comment>
<dbReference type="SMART" id="SM00028">
    <property type="entry name" value="TPR"/>
    <property type="match status" value="6"/>
</dbReference>
<gene>
    <name evidence="2" type="ORF">HJA_12665</name>
</gene>
<evidence type="ECO:0000313" key="2">
    <source>
        <dbReference type="EMBL" id="KCZ87391.1"/>
    </source>
</evidence>
<organism evidence="2 3">
    <name type="scientific">Hyphomonas jannaschiana VP2</name>
    <dbReference type="NCBI Taxonomy" id="1280952"/>
    <lineage>
        <taxon>Bacteria</taxon>
        <taxon>Pseudomonadati</taxon>
        <taxon>Pseudomonadota</taxon>
        <taxon>Alphaproteobacteria</taxon>
        <taxon>Hyphomonadales</taxon>
        <taxon>Hyphomonadaceae</taxon>
        <taxon>Hyphomonas</taxon>
    </lineage>
</organism>
<dbReference type="SUPFAM" id="SSF52540">
    <property type="entry name" value="P-loop containing nucleoside triphosphate hydrolases"/>
    <property type="match status" value="1"/>
</dbReference>
<feature type="domain" description="Anaphase-promoting complex subunit 5" evidence="1">
    <location>
        <begin position="764"/>
        <end position="795"/>
    </location>
</feature>
<proteinExistence type="predicted"/>
<dbReference type="InterPro" id="IPR026000">
    <property type="entry name" value="Apc5_dom"/>
</dbReference>